<evidence type="ECO:0000313" key="3">
    <source>
        <dbReference type="Proteomes" id="UP001316803"/>
    </source>
</evidence>
<dbReference type="InterPro" id="IPR052897">
    <property type="entry name" value="Sec-Metab_Biosynth_Hydrolase"/>
</dbReference>
<keyword evidence="3" id="KW-1185">Reference proteome</keyword>
<name>A0AAN8ICE3_9EURO</name>
<dbReference type="Pfam" id="PF12697">
    <property type="entry name" value="Abhydrolase_6"/>
    <property type="match status" value="1"/>
</dbReference>
<gene>
    <name evidence="2" type="ORF">OHC33_000288</name>
</gene>
<dbReference type="AlphaFoldDB" id="A0AAN8ICE3"/>
<evidence type="ECO:0000259" key="1">
    <source>
        <dbReference type="Pfam" id="PF12697"/>
    </source>
</evidence>
<dbReference type="InterPro" id="IPR029058">
    <property type="entry name" value="AB_hydrolase_fold"/>
</dbReference>
<evidence type="ECO:0000313" key="2">
    <source>
        <dbReference type="EMBL" id="KAK5958445.1"/>
    </source>
</evidence>
<dbReference type="Gene3D" id="3.40.50.1820">
    <property type="entry name" value="alpha/beta hydrolase"/>
    <property type="match status" value="1"/>
</dbReference>
<organism evidence="2 3">
    <name type="scientific">Knufia fluminis</name>
    <dbReference type="NCBI Taxonomy" id="191047"/>
    <lineage>
        <taxon>Eukaryota</taxon>
        <taxon>Fungi</taxon>
        <taxon>Dikarya</taxon>
        <taxon>Ascomycota</taxon>
        <taxon>Pezizomycotina</taxon>
        <taxon>Eurotiomycetes</taxon>
        <taxon>Chaetothyriomycetidae</taxon>
        <taxon>Chaetothyriales</taxon>
        <taxon>Trichomeriaceae</taxon>
        <taxon>Knufia</taxon>
    </lineage>
</organism>
<dbReference type="SUPFAM" id="SSF53474">
    <property type="entry name" value="alpha/beta-Hydrolases"/>
    <property type="match status" value="1"/>
</dbReference>
<dbReference type="PANTHER" id="PTHR37017:SF11">
    <property type="entry name" value="ESTERASE_LIPASE_THIOESTERASE DOMAIN-CONTAINING PROTEIN"/>
    <property type="match status" value="1"/>
</dbReference>
<reference evidence="2 3" key="1">
    <citation type="submission" date="2022-12" db="EMBL/GenBank/DDBJ databases">
        <title>Genomic features and morphological characterization of a novel Knufia sp. strain isolated from spacecraft assembly facility.</title>
        <authorList>
            <person name="Teixeira M."/>
            <person name="Chander A.M."/>
            <person name="Stajich J.E."/>
            <person name="Venkateswaran K."/>
        </authorList>
    </citation>
    <scope>NUCLEOTIDE SEQUENCE [LARGE SCALE GENOMIC DNA]</scope>
    <source>
        <strain evidence="2 3">FJI-L2-BK-P2</strain>
    </source>
</reference>
<proteinExistence type="predicted"/>
<sequence length="283" mass="31149">MAQLFEEVKNNTAIILVPGSFTPPEFYSAVSRQLITNGFDNVSQCQLLSACPKHDQKRPTAKLEDDALYIREVIWAYLTQGKDVVLVMNSYGGLPGTEAIKDLPSRSSLAAEMVTDVRKGAVVGMIYLSSFLPYPGDSLRSMMGDNLFEPLKSGAPGQYMELPGESGPGIFSDWTAEGKEEEVKYWFERMITHSSDSFDGKVTHDLWKEGAFDGKAMYIVGENDMVVPPALADKMIEKVWTEAGQKKLMVKRVEGGGHCMHVTRPNVVVGAIEDLLSDLVEAS</sequence>
<dbReference type="PANTHER" id="PTHR37017">
    <property type="entry name" value="AB HYDROLASE-1 DOMAIN-CONTAINING PROTEIN-RELATED"/>
    <property type="match status" value="1"/>
</dbReference>
<dbReference type="EMBL" id="JAKLMC020000001">
    <property type="protein sequence ID" value="KAK5958445.1"/>
    <property type="molecule type" value="Genomic_DNA"/>
</dbReference>
<protein>
    <recommendedName>
        <fullName evidence="1">AB hydrolase-1 domain-containing protein</fullName>
    </recommendedName>
</protein>
<dbReference type="InterPro" id="IPR000073">
    <property type="entry name" value="AB_hydrolase_1"/>
</dbReference>
<comment type="caution">
    <text evidence="2">The sequence shown here is derived from an EMBL/GenBank/DDBJ whole genome shotgun (WGS) entry which is preliminary data.</text>
</comment>
<dbReference type="Proteomes" id="UP001316803">
    <property type="component" value="Unassembled WGS sequence"/>
</dbReference>
<accession>A0AAN8ICE3</accession>
<feature type="domain" description="AB hydrolase-1" evidence="1">
    <location>
        <begin position="14"/>
        <end position="269"/>
    </location>
</feature>